<feature type="compositionally biased region" description="Polar residues" evidence="1">
    <location>
        <begin position="1"/>
        <end position="15"/>
    </location>
</feature>
<dbReference type="InterPro" id="IPR000215">
    <property type="entry name" value="Serpin_fam"/>
</dbReference>
<organism evidence="3">
    <name type="scientific">Ailuropoda melanoleuca</name>
    <name type="common">Giant panda</name>
    <dbReference type="NCBI Taxonomy" id="9646"/>
    <lineage>
        <taxon>Eukaryota</taxon>
        <taxon>Metazoa</taxon>
        <taxon>Chordata</taxon>
        <taxon>Craniata</taxon>
        <taxon>Vertebrata</taxon>
        <taxon>Euteleostomi</taxon>
        <taxon>Mammalia</taxon>
        <taxon>Eutheria</taxon>
        <taxon>Laurasiatheria</taxon>
        <taxon>Carnivora</taxon>
        <taxon>Caniformia</taxon>
        <taxon>Ursidae</taxon>
        <taxon>Ailuropoda</taxon>
    </lineage>
</organism>
<dbReference type="Proteomes" id="UP000008912">
    <property type="component" value="Unassembled WGS sequence"/>
</dbReference>
<dbReference type="InterPro" id="IPR023796">
    <property type="entry name" value="Serpin_dom"/>
</dbReference>
<dbReference type="GO" id="GO:0005615">
    <property type="term" value="C:extracellular space"/>
    <property type="evidence" value="ECO:0007669"/>
    <property type="project" value="InterPro"/>
</dbReference>
<evidence type="ECO:0000259" key="2">
    <source>
        <dbReference type="Pfam" id="PF00079"/>
    </source>
</evidence>
<gene>
    <name evidence="3" type="ORF">PANDA_016053</name>
</gene>
<dbReference type="AlphaFoldDB" id="D2HUT1"/>
<feature type="region of interest" description="Disordered" evidence="1">
    <location>
        <begin position="1"/>
        <end position="24"/>
    </location>
</feature>
<accession>D2HUT1</accession>
<reference evidence="4" key="2">
    <citation type="submission" date="2025-05" db="UniProtKB">
        <authorList>
            <consortium name="Ensembl"/>
        </authorList>
    </citation>
    <scope>IDENTIFICATION</scope>
</reference>
<name>D2HUT1_AILME</name>
<dbReference type="Pfam" id="PF00079">
    <property type="entry name" value="Serpin"/>
    <property type="match status" value="1"/>
</dbReference>
<dbReference type="PANTHER" id="PTHR11461:SF323">
    <property type="entry name" value="SERPIN DOMAIN-CONTAINING PROTEIN"/>
    <property type="match status" value="1"/>
</dbReference>
<feature type="domain" description="Serpin" evidence="2">
    <location>
        <begin position="73"/>
        <end position="136"/>
    </location>
</feature>
<dbReference type="EMBL" id="GL193423">
    <property type="protein sequence ID" value="EFB17624.1"/>
    <property type="molecule type" value="Genomic_DNA"/>
</dbReference>
<evidence type="ECO:0000313" key="5">
    <source>
        <dbReference type="Proteomes" id="UP000008912"/>
    </source>
</evidence>
<dbReference type="InterPro" id="IPR036186">
    <property type="entry name" value="Serpin_sf"/>
</dbReference>
<evidence type="ECO:0000313" key="3">
    <source>
        <dbReference type="EMBL" id="EFB17624.1"/>
    </source>
</evidence>
<evidence type="ECO:0000313" key="4">
    <source>
        <dbReference type="Ensembl" id="ENSAMEP00000030458.1"/>
    </source>
</evidence>
<dbReference type="PANTHER" id="PTHR11461">
    <property type="entry name" value="SERINE PROTEASE INHIBITOR, SERPIN"/>
    <property type="match status" value="1"/>
</dbReference>
<evidence type="ECO:0000256" key="1">
    <source>
        <dbReference type="SAM" id="MobiDB-lite"/>
    </source>
</evidence>
<dbReference type="SUPFAM" id="SSF56574">
    <property type="entry name" value="Serpins"/>
    <property type="match status" value="1"/>
</dbReference>
<dbReference type="Gene3D" id="3.30.497.10">
    <property type="entry name" value="Antithrombin, subunit I, domain 2"/>
    <property type="match status" value="1"/>
</dbReference>
<proteinExistence type="predicted"/>
<dbReference type="Ensembl" id="ENSAMET00000028246.1">
    <property type="protein sequence ID" value="ENSAMEP00000030458.1"/>
    <property type="gene ID" value="ENSAMEG00000028768.1"/>
</dbReference>
<protein>
    <recommendedName>
        <fullName evidence="2">Serpin domain-containing protein</fullName>
    </recommendedName>
</protein>
<dbReference type="MEROPS" id="I04.964"/>
<sequence length="192" mass="21873">MIQGNTVTSSPTGRTASWRHSCGSQSGISATLKTRFFQAPGRSKNADDPFYSLTPFLQTLPRARESLVNEEGKEYLECIEKLYKLKPENLDFKNNLEEARMQITSWFENKTKGEIQTLLSPSSLTGPHHRVLVNTITVPFRKTTPKQWLSGWAGNEFPSDCPNCMFNQVQSWIYEMLVLLLNLSSKFSIENF</sequence>
<keyword evidence="5" id="KW-1185">Reference proteome</keyword>
<reference evidence="3 5" key="1">
    <citation type="journal article" date="2010" name="Nature">
        <title>The sequence and de novo assembly of the giant panda genome.</title>
        <authorList>
            <person name="Li R."/>
            <person name="Fan W."/>
            <person name="Tian G."/>
            <person name="Zhu H."/>
            <person name="He L."/>
            <person name="Cai J."/>
            <person name="Huang Q."/>
            <person name="Cai Q."/>
            <person name="Li B."/>
            <person name="Bai Y."/>
            <person name="Zhang Z."/>
            <person name="Zhang Y."/>
            <person name="Wang W."/>
            <person name="Li J."/>
            <person name="Wei F."/>
            <person name="Li H."/>
            <person name="Jian M."/>
            <person name="Li J."/>
            <person name="Zhang Z."/>
            <person name="Nielsen R."/>
            <person name="Li D."/>
            <person name="Gu W."/>
            <person name="Yang Z."/>
            <person name="Xuan Z."/>
            <person name="Ryder O.A."/>
            <person name="Leung F.C."/>
            <person name="Zhou Y."/>
            <person name="Cao J."/>
            <person name="Sun X."/>
            <person name="Fu Y."/>
            <person name="Fang X."/>
            <person name="Guo X."/>
            <person name="Wang B."/>
            <person name="Hou R."/>
            <person name="Shen F."/>
            <person name="Mu B."/>
            <person name="Ni P."/>
            <person name="Lin R."/>
            <person name="Qian W."/>
            <person name="Wang G."/>
            <person name="Yu C."/>
            <person name="Nie W."/>
            <person name="Wang J."/>
            <person name="Wu Z."/>
            <person name="Liang H."/>
            <person name="Min J."/>
            <person name="Wu Q."/>
            <person name="Cheng S."/>
            <person name="Ruan J."/>
            <person name="Wang M."/>
            <person name="Shi Z."/>
            <person name="Wen M."/>
            <person name="Liu B."/>
            <person name="Ren X."/>
            <person name="Zheng H."/>
            <person name="Dong D."/>
            <person name="Cook K."/>
            <person name="Shan G."/>
            <person name="Zhang H."/>
            <person name="Kosiol C."/>
            <person name="Xie X."/>
            <person name="Lu Z."/>
            <person name="Zheng H."/>
            <person name="Li Y."/>
            <person name="Steiner C.C."/>
            <person name="Lam T.T."/>
            <person name="Lin S."/>
            <person name="Zhang Q."/>
            <person name="Li G."/>
            <person name="Tian J."/>
            <person name="Gong T."/>
            <person name="Liu H."/>
            <person name="Zhang D."/>
            <person name="Fang L."/>
            <person name="Ye C."/>
            <person name="Zhang J."/>
            <person name="Hu W."/>
            <person name="Xu A."/>
            <person name="Ren Y."/>
            <person name="Zhang G."/>
            <person name="Bruford M.W."/>
            <person name="Li Q."/>
            <person name="Ma L."/>
            <person name="Guo Y."/>
            <person name="An N."/>
            <person name="Hu Y."/>
            <person name="Zheng Y."/>
            <person name="Shi Y."/>
            <person name="Li Z."/>
            <person name="Liu Q."/>
            <person name="Chen Y."/>
            <person name="Zhao J."/>
            <person name="Qu N."/>
            <person name="Zhao S."/>
            <person name="Tian F."/>
            <person name="Wang X."/>
            <person name="Wang H."/>
            <person name="Xu L."/>
            <person name="Liu X."/>
            <person name="Vinar T."/>
            <person name="Wang Y."/>
            <person name="Lam T.W."/>
            <person name="Yiu S.M."/>
            <person name="Liu S."/>
            <person name="Zhang H."/>
            <person name="Li D."/>
            <person name="Huang Y."/>
            <person name="Wang X."/>
            <person name="Yang G."/>
            <person name="Jiang Z."/>
            <person name="Wang J."/>
            <person name="Qin N."/>
            <person name="Li L."/>
            <person name="Li J."/>
            <person name="Bolund L."/>
            <person name="Kristiansen K."/>
            <person name="Wong G.K."/>
            <person name="Olson M."/>
            <person name="Zhang X."/>
            <person name="Li S."/>
            <person name="Yang H."/>
            <person name="Wang J."/>
            <person name="Wang J."/>
        </authorList>
    </citation>
    <scope>NUCLEOTIDE SEQUENCE [LARGE SCALE GENOMIC DNA]</scope>
</reference>
<dbReference type="GO" id="GO:0004867">
    <property type="term" value="F:serine-type endopeptidase inhibitor activity"/>
    <property type="evidence" value="ECO:0007669"/>
    <property type="project" value="InterPro"/>
</dbReference>
<dbReference type="InterPro" id="IPR042178">
    <property type="entry name" value="Serpin_sf_1"/>
</dbReference>